<keyword evidence="1" id="KW-0614">Plasmid</keyword>
<protein>
    <submittedName>
        <fullName evidence="1">Uncharacterized protein</fullName>
    </submittedName>
</protein>
<dbReference type="EMBL" id="CP009639">
    <property type="protein sequence ID" value="AJI08957.1"/>
    <property type="molecule type" value="Genomic_DNA"/>
</dbReference>
<proteinExistence type="predicted"/>
<geneLocation type="plasmid" evidence="1 2">
    <name>pBFI_1</name>
</geneLocation>
<evidence type="ECO:0000313" key="1">
    <source>
        <dbReference type="EMBL" id="AJI08957.1"/>
    </source>
</evidence>
<evidence type="ECO:0000313" key="2">
    <source>
        <dbReference type="Proteomes" id="UP000031861"/>
    </source>
</evidence>
<name>A0AAN0SS13_BACCE</name>
<dbReference type="AlphaFoldDB" id="A0AAN0SS13"/>
<accession>A0AAN0SS13</accession>
<organism evidence="1 2">
    <name type="scientific">Bacillus cereus 03BB108</name>
    <dbReference type="NCBI Taxonomy" id="451709"/>
    <lineage>
        <taxon>Bacteria</taxon>
        <taxon>Bacillati</taxon>
        <taxon>Bacillota</taxon>
        <taxon>Bacilli</taxon>
        <taxon>Bacillales</taxon>
        <taxon>Bacillaceae</taxon>
        <taxon>Bacillus</taxon>
        <taxon>Bacillus cereus group</taxon>
    </lineage>
</organism>
<sequence length="116" mass="13749">MLMTLEFKSKMQSELFDKIMRKMNVTKFDCYYSSLALLWSATYKEELLDCVDQGVKLDKVKEVIKPYTNGEKSLIRFGLQCFNENMDNITLPEVLESLDEENREIVKQALRIRYNF</sequence>
<gene>
    <name evidence="1" type="ORF">AK40_5515</name>
</gene>
<reference evidence="1 2" key="1">
    <citation type="journal article" date="2015" name="Genome Announc.">
        <title>Complete genome sequences for 35 biothreat assay-relevant bacillus species.</title>
        <authorList>
            <person name="Johnson S.L."/>
            <person name="Daligault H.E."/>
            <person name="Davenport K.W."/>
            <person name="Jaissle J."/>
            <person name="Frey K.G."/>
            <person name="Ladner J.T."/>
            <person name="Broomall S.M."/>
            <person name="Bishop-Lilly K.A."/>
            <person name="Bruce D.C."/>
            <person name="Gibbons H.S."/>
            <person name="Coyne S.R."/>
            <person name="Lo C.C."/>
            <person name="Meincke L."/>
            <person name="Munk A.C."/>
            <person name="Koroleva G.I."/>
            <person name="Rosenzweig C.N."/>
            <person name="Palacios G.F."/>
            <person name="Redden C.L."/>
            <person name="Minogue T.D."/>
            <person name="Chain P.S."/>
        </authorList>
    </citation>
    <scope>NUCLEOTIDE SEQUENCE [LARGE SCALE GENOMIC DNA]</scope>
    <source>
        <strain evidence="1 2">03BB108</strain>
    </source>
</reference>
<dbReference type="Proteomes" id="UP000031861">
    <property type="component" value="Plasmid pBFI_1"/>
</dbReference>